<comment type="caution">
    <text evidence="5">The sequence shown here is derived from an EMBL/GenBank/DDBJ whole genome shotgun (WGS) entry which is preliminary data.</text>
</comment>
<evidence type="ECO:0000313" key="5">
    <source>
        <dbReference type="EMBL" id="NCD72236.1"/>
    </source>
</evidence>
<sequence length="264" mass="29940">MRPVGIPDYVNHYLNDKIEPAEVYQAYQKLRKTGPAEVTISIPAYNEELTIVQTLSSLCNNTTNRAVEIVVVNNNSKDKTEELVKACGVTCVLQSIQGITVSRNMGLDTATGKYILNADADTIYPKDWIEEMVKPLANSDKVAITYGRFSFIPVGNTGRFTYFFYEYFADFTRLYNKFFKNEAVNVYGFNSGFRREQGLQVDSFNHPPGTNEDGFLALKLKDKGFGNLYRVTSPKAIVWTTDRRIQIDGGLWKATFKRLKRVFG</sequence>
<evidence type="ECO:0000313" key="6">
    <source>
        <dbReference type="Proteomes" id="UP000638732"/>
    </source>
</evidence>
<evidence type="ECO:0000259" key="4">
    <source>
        <dbReference type="Pfam" id="PF00535"/>
    </source>
</evidence>
<keyword evidence="3" id="KW-0808">Transferase</keyword>
<dbReference type="EMBL" id="WWEO01000045">
    <property type="protein sequence ID" value="NCD72236.1"/>
    <property type="molecule type" value="Genomic_DNA"/>
</dbReference>
<comment type="similarity">
    <text evidence="1">Belongs to the glycosyltransferase 2 family.</text>
</comment>
<proteinExistence type="inferred from homology"/>
<dbReference type="InterPro" id="IPR029044">
    <property type="entry name" value="Nucleotide-diphossugar_trans"/>
</dbReference>
<dbReference type="Proteomes" id="UP000638732">
    <property type="component" value="Unassembled WGS sequence"/>
</dbReference>
<reference evidence="5" key="2">
    <citation type="submission" date="2020-10" db="EMBL/GenBank/DDBJ databases">
        <title>Mucilaginibacter sp. nov., isolated from soil.</title>
        <authorList>
            <person name="Jeon C.O."/>
        </authorList>
    </citation>
    <scope>NUCLEOTIDE SEQUENCE</scope>
    <source>
        <strain evidence="5">R11</strain>
    </source>
</reference>
<dbReference type="AlphaFoldDB" id="A0A966DW73"/>
<organism evidence="5 6">
    <name type="scientific">Mucilaginibacter agri</name>
    <dbReference type="NCBI Taxonomy" id="2695265"/>
    <lineage>
        <taxon>Bacteria</taxon>
        <taxon>Pseudomonadati</taxon>
        <taxon>Bacteroidota</taxon>
        <taxon>Sphingobacteriia</taxon>
        <taxon>Sphingobacteriales</taxon>
        <taxon>Sphingobacteriaceae</taxon>
        <taxon>Mucilaginibacter</taxon>
    </lineage>
</organism>
<keyword evidence="6" id="KW-1185">Reference proteome</keyword>
<accession>A0A966DW73</accession>
<dbReference type="CDD" id="cd00761">
    <property type="entry name" value="Glyco_tranf_GTA_type"/>
    <property type="match status" value="1"/>
</dbReference>
<name>A0A966DW73_9SPHI</name>
<dbReference type="Pfam" id="PF00535">
    <property type="entry name" value="Glycos_transf_2"/>
    <property type="match status" value="1"/>
</dbReference>
<reference evidence="5" key="1">
    <citation type="submission" date="2020-01" db="EMBL/GenBank/DDBJ databases">
        <authorList>
            <person name="Seo Y.L."/>
        </authorList>
    </citation>
    <scope>NUCLEOTIDE SEQUENCE</scope>
    <source>
        <strain evidence="5">R11</strain>
    </source>
</reference>
<evidence type="ECO:0000256" key="2">
    <source>
        <dbReference type="ARBA" id="ARBA00022676"/>
    </source>
</evidence>
<dbReference type="Gene3D" id="3.90.550.10">
    <property type="entry name" value="Spore Coat Polysaccharide Biosynthesis Protein SpsA, Chain A"/>
    <property type="match status" value="1"/>
</dbReference>
<dbReference type="InterPro" id="IPR001173">
    <property type="entry name" value="Glyco_trans_2-like"/>
</dbReference>
<dbReference type="SUPFAM" id="SSF53448">
    <property type="entry name" value="Nucleotide-diphospho-sugar transferases"/>
    <property type="match status" value="1"/>
</dbReference>
<dbReference type="RefSeq" id="WP_166588190.1">
    <property type="nucleotide sequence ID" value="NZ_WWEO01000045.1"/>
</dbReference>
<keyword evidence="2" id="KW-0328">Glycosyltransferase</keyword>
<dbReference type="PANTHER" id="PTHR43630:SF1">
    <property type="entry name" value="POLY-BETA-1,6-N-ACETYL-D-GLUCOSAMINE SYNTHASE"/>
    <property type="match status" value="1"/>
</dbReference>
<gene>
    <name evidence="5" type="ORF">GSY63_22925</name>
</gene>
<evidence type="ECO:0000256" key="3">
    <source>
        <dbReference type="ARBA" id="ARBA00022679"/>
    </source>
</evidence>
<dbReference type="PANTHER" id="PTHR43630">
    <property type="entry name" value="POLY-BETA-1,6-N-ACETYL-D-GLUCOSAMINE SYNTHASE"/>
    <property type="match status" value="1"/>
</dbReference>
<evidence type="ECO:0000256" key="1">
    <source>
        <dbReference type="ARBA" id="ARBA00006739"/>
    </source>
</evidence>
<feature type="domain" description="Glycosyltransferase 2-like" evidence="4">
    <location>
        <begin position="40"/>
        <end position="196"/>
    </location>
</feature>
<dbReference type="GO" id="GO:0016757">
    <property type="term" value="F:glycosyltransferase activity"/>
    <property type="evidence" value="ECO:0007669"/>
    <property type="project" value="UniProtKB-KW"/>
</dbReference>
<protein>
    <submittedName>
        <fullName evidence="5">Glycosyltransferase</fullName>
    </submittedName>
</protein>